<reference evidence="1" key="1">
    <citation type="journal article" date="2020" name="Stud. Mycol.">
        <title>101 Dothideomycetes genomes: a test case for predicting lifestyles and emergence of pathogens.</title>
        <authorList>
            <person name="Haridas S."/>
            <person name="Albert R."/>
            <person name="Binder M."/>
            <person name="Bloem J."/>
            <person name="Labutti K."/>
            <person name="Salamov A."/>
            <person name="Andreopoulos B."/>
            <person name="Baker S."/>
            <person name="Barry K."/>
            <person name="Bills G."/>
            <person name="Bluhm B."/>
            <person name="Cannon C."/>
            <person name="Castanera R."/>
            <person name="Culley D."/>
            <person name="Daum C."/>
            <person name="Ezra D."/>
            <person name="Gonzalez J."/>
            <person name="Henrissat B."/>
            <person name="Kuo A."/>
            <person name="Liang C."/>
            <person name="Lipzen A."/>
            <person name="Lutzoni F."/>
            <person name="Magnuson J."/>
            <person name="Mondo S."/>
            <person name="Nolan M."/>
            <person name="Ohm R."/>
            <person name="Pangilinan J."/>
            <person name="Park H.-J."/>
            <person name="Ramirez L."/>
            <person name="Alfaro M."/>
            <person name="Sun H."/>
            <person name="Tritt A."/>
            <person name="Yoshinaga Y."/>
            <person name="Zwiers L.-H."/>
            <person name="Turgeon B."/>
            <person name="Goodwin S."/>
            <person name="Spatafora J."/>
            <person name="Crous P."/>
            <person name="Grigoriev I."/>
        </authorList>
    </citation>
    <scope>NUCLEOTIDE SEQUENCE</scope>
    <source>
        <strain evidence="1">CBS 627.86</strain>
    </source>
</reference>
<sequence length="211" mass="23871">MNITVTQGSSGRKKSKTNHTATKLFAYRNVTQSAAHPLDSTSGVHPSRAQNLGQYVTLREWKELQNTSQYLTETNALLSLQRIQAELESYQIKGLMAQMQQYRVQFSYITDELLVIRMLLFIEALLVLNAKAIHKQRISDNLKKAIETPALVNVSFKSSEVPTLKDMASQCLAHIRKGLSSKEEFLFEVSLAKRVRIHCILPLFHLGNLLS</sequence>
<dbReference type="AlphaFoldDB" id="A0A6A5ZTA8"/>
<proteinExistence type="predicted"/>
<organism evidence="1 2">
    <name type="scientific">Lophiotrema nucula</name>
    <dbReference type="NCBI Taxonomy" id="690887"/>
    <lineage>
        <taxon>Eukaryota</taxon>
        <taxon>Fungi</taxon>
        <taxon>Dikarya</taxon>
        <taxon>Ascomycota</taxon>
        <taxon>Pezizomycotina</taxon>
        <taxon>Dothideomycetes</taxon>
        <taxon>Pleosporomycetidae</taxon>
        <taxon>Pleosporales</taxon>
        <taxon>Lophiotremataceae</taxon>
        <taxon>Lophiotrema</taxon>
    </lineage>
</organism>
<name>A0A6A5ZTA8_9PLEO</name>
<evidence type="ECO:0000313" key="1">
    <source>
        <dbReference type="EMBL" id="KAF2122900.1"/>
    </source>
</evidence>
<keyword evidence="2" id="KW-1185">Reference proteome</keyword>
<evidence type="ECO:0000313" key="2">
    <source>
        <dbReference type="Proteomes" id="UP000799770"/>
    </source>
</evidence>
<dbReference type="EMBL" id="ML977310">
    <property type="protein sequence ID" value="KAF2122900.1"/>
    <property type="molecule type" value="Genomic_DNA"/>
</dbReference>
<gene>
    <name evidence="1" type="ORF">BDV96DRAFT_561595</name>
</gene>
<accession>A0A6A5ZTA8</accession>
<protein>
    <submittedName>
        <fullName evidence="1">Uncharacterized protein</fullName>
    </submittedName>
</protein>
<dbReference type="Proteomes" id="UP000799770">
    <property type="component" value="Unassembled WGS sequence"/>
</dbReference>